<evidence type="ECO:0000256" key="9">
    <source>
        <dbReference type="ARBA" id="ARBA00023012"/>
    </source>
</evidence>
<keyword evidence="14" id="KW-1185">Reference proteome</keyword>
<dbReference type="Proteomes" id="UP000638570">
    <property type="component" value="Unassembled WGS sequence"/>
</dbReference>
<name>A0ABS1QT55_9GAMM</name>
<gene>
    <name evidence="13" type="ORF">JKV55_12045</name>
</gene>
<feature type="transmembrane region" description="Helical" evidence="10">
    <location>
        <begin position="129"/>
        <end position="149"/>
    </location>
</feature>
<dbReference type="PROSITE" id="PS50109">
    <property type="entry name" value="HIS_KIN"/>
    <property type="match status" value="1"/>
</dbReference>
<organism evidence="13 14">
    <name type="scientific">Zobellella iuensis</name>
    <dbReference type="NCBI Taxonomy" id="2803811"/>
    <lineage>
        <taxon>Bacteria</taxon>
        <taxon>Pseudomonadati</taxon>
        <taxon>Pseudomonadota</taxon>
        <taxon>Gammaproteobacteria</taxon>
        <taxon>Aeromonadales</taxon>
        <taxon>Aeromonadaceae</taxon>
        <taxon>Zobellella</taxon>
    </lineage>
</organism>
<evidence type="ECO:0000313" key="13">
    <source>
        <dbReference type="EMBL" id="MBL1378056.1"/>
    </source>
</evidence>
<dbReference type="GO" id="GO:0016301">
    <property type="term" value="F:kinase activity"/>
    <property type="evidence" value="ECO:0007669"/>
    <property type="project" value="UniProtKB-KW"/>
</dbReference>
<dbReference type="InterPro" id="IPR003661">
    <property type="entry name" value="HisK_dim/P_dom"/>
</dbReference>
<reference evidence="14" key="1">
    <citation type="submission" date="2021-01" db="EMBL/GenBank/DDBJ databases">
        <title>Genome public.</title>
        <authorList>
            <person name="Liu C."/>
            <person name="Sun Q."/>
        </authorList>
    </citation>
    <scope>NUCLEOTIDE SEQUENCE [LARGE SCALE GENOMIC DNA]</scope>
    <source>
        <strain evidence="14">CGMCC 1.18722</strain>
    </source>
</reference>
<keyword evidence="5" id="KW-0808">Transferase</keyword>
<sequence>MRLTINARLQWVLNLLIVTLSLLAAGAIVLLVFWFERGLFYNHLQSDLLDQVQAHLSFEQPLVLAMADSTYYKLHPDQLELLPEPFRDYPEGGHEVLLTEGAYHLFVHYEDGWLHVLVQDQSEFERYELGVFGSLVFGVLAVWALGFWLSRRLSRQILQPVTNLAEEVTRLRHQSGARLQGRYPDDETGQLAQTFEEYARQVHDLLQREQQFSANASHELRTPMMVIRGAIDMLRETGSGSEPERCQLDRIETALDEMQQQVNLFLQLSRSPEQAARHDTPAPLAEVATRLWEYWLPLARRRGLGLSLKIAPEAESSGSPMVPATLMGAVINNLLRNAVNHTTEGGVELYLGPGWLEVSDTGPGIAPDALTRVRERGVTGGDGFGLGLSIVERVCQHQHWTLTLDANQPSGTRVRIGL</sequence>
<dbReference type="Pfam" id="PF00512">
    <property type="entry name" value="HisKA"/>
    <property type="match status" value="1"/>
</dbReference>
<evidence type="ECO:0000256" key="1">
    <source>
        <dbReference type="ARBA" id="ARBA00000085"/>
    </source>
</evidence>
<dbReference type="InterPro" id="IPR050428">
    <property type="entry name" value="TCS_sensor_his_kinase"/>
</dbReference>
<dbReference type="Gene3D" id="6.10.340.10">
    <property type="match status" value="1"/>
</dbReference>
<dbReference type="SUPFAM" id="SSF47384">
    <property type="entry name" value="Homodimeric domain of signal transducing histidine kinase"/>
    <property type="match status" value="1"/>
</dbReference>
<comment type="subcellular location">
    <subcellularLocation>
        <location evidence="2">Membrane</location>
    </subcellularLocation>
</comment>
<dbReference type="RefSeq" id="WP_202085680.1">
    <property type="nucleotide sequence ID" value="NZ_JAERTZ010000025.1"/>
</dbReference>
<evidence type="ECO:0000256" key="4">
    <source>
        <dbReference type="ARBA" id="ARBA00022553"/>
    </source>
</evidence>
<dbReference type="InterPro" id="IPR003594">
    <property type="entry name" value="HATPase_dom"/>
</dbReference>
<dbReference type="SMART" id="SM00388">
    <property type="entry name" value="HisKA"/>
    <property type="match status" value="1"/>
</dbReference>
<evidence type="ECO:0000313" key="14">
    <source>
        <dbReference type="Proteomes" id="UP000638570"/>
    </source>
</evidence>
<feature type="domain" description="HAMP" evidence="12">
    <location>
        <begin position="155"/>
        <end position="207"/>
    </location>
</feature>
<evidence type="ECO:0000256" key="3">
    <source>
        <dbReference type="ARBA" id="ARBA00012438"/>
    </source>
</evidence>
<dbReference type="PROSITE" id="PS50885">
    <property type="entry name" value="HAMP"/>
    <property type="match status" value="1"/>
</dbReference>
<dbReference type="InterPro" id="IPR003660">
    <property type="entry name" value="HAMP_dom"/>
</dbReference>
<dbReference type="PANTHER" id="PTHR45436">
    <property type="entry name" value="SENSOR HISTIDINE KINASE YKOH"/>
    <property type="match status" value="1"/>
</dbReference>
<evidence type="ECO:0000256" key="10">
    <source>
        <dbReference type="SAM" id="Phobius"/>
    </source>
</evidence>
<evidence type="ECO:0000256" key="2">
    <source>
        <dbReference type="ARBA" id="ARBA00004370"/>
    </source>
</evidence>
<keyword evidence="9" id="KW-0902">Two-component regulatory system</keyword>
<dbReference type="Gene3D" id="1.10.287.130">
    <property type="match status" value="1"/>
</dbReference>
<protein>
    <recommendedName>
        <fullName evidence="3">histidine kinase</fullName>
        <ecNumber evidence="3">2.7.13.3</ecNumber>
    </recommendedName>
</protein>
<dbReference type="SUPFAM" id="SSF55874">
    <property type="entry name" value="ATPase domain of HSP90 chaperone/DNA topoisomerase II/histidine kinase"/>
    <property type="match status" value="1"/>
</dbReference>
<evidence type="ECO:0000256" key="8">
    <source>
        <dbReference type="ARBA" id="ARBA00022989"/>
    </source>
</evidence>
<evidence type="ECO:0000256" key="6">
    <source>
        <dbReference type="ARBA" id="ARBA00022692"/>
    </source>
</evidence>
<evidence type="ECO:0000259" key="11">
    <source>
        <dbReference type="PROSITE" id="PS50109"/>
    </source>
</evidence>
<dbReference type="Gene3D" id="3.30.565.10">
    <property type="entry name" value="Histidine kinase-like ATPase, C-terminal domain"/>
    <property type="match status" value="1"/>
</dbReference>
<comment type="caution">
    <text evidence="13">The sequence shown here is derived from an EMBL/GenBank/DDBJ whole genome shotgun (WGS) entry which is preliminary data.</text>
</comment>
<dbReference type="SMART" id="SM00387">
    <property type="entry name" value="HATPase_c"/>
    <property type="match status" value="1"/>
</dbReference>
<dbReference type="InterPro" id="IPR036890">
    <property type="entry name" value="HATPase_C_sf"/>
</dbReference>
<keyword evidence="6 10" id="KW-0812">Transmembrane</keyword>
<dbReference type="CDD" id="cd00082">
    <property type="entry name" value="HisKA"/>
    <property type="match status" value="1"/>
</dbReference>
<dbReference type="InterPro" id="IPR005467">
    <property type="entry name" value="His_kinase_dom"/>
</dbReference>
<dbReference type="Pfam" id="PF02518">
    <property type="entry name" value="HATPase_c"/>
    <property type="match status" value="1"/>
</dbReference>
<feature type="transmembrane region" description="Helical" evidence="10">
    <location>
        <begin position="12"/>
        <end position="35"/>
    </location>
</feature>
<keyword evidence="8 10" id="KW-1133">Transmembrane helix</keyword>
<evidence type="ECO:0000256" key="5">
    <source>
        <dbReference type="ARBA" id="ARBA00022679"/>
    </source>
</evidence>
<keyword evidence="4" id="KW-0597">Phosphoprotein</keyword>
<keyword evidence="10" id="KW-0472">Membrane</keyword>
<evidence type="ECO:0000256" key="7">
    <source>
        <dbReference type="ARBA" id="ARBA00022777"/>
    </source>
</evidence>
<keyword evidence="7 13" id="KW-0418">Kinase</keyword>
<dbReference type="Pfam" id="PF00672">
    <property type="entry name" value="HAMP"/>
    <property type="match status" value="1"/>
</dbReference>
<evidence type="ECO:0000259" key="12">
    <source>
        <dbReference type="PROSITE" id="PS50885"/>
    </source>
</evidence>
<dbReference type="InterPro" id="IPR036097">
    <property type="entry name" value="HisK_dim/P_sf"/>
</dbReference>
<dbReference type="EMBL" id="JAERTZ010000025">
    <property type="protein sequence ID" value="MBL1378056.1"/>
    <property type="molecule type" value="Genomic_DNA"/>
</dbReference>
<proteinExistence type="predicted"/>
<dbReference type="EC" id="2.7.13.3" evidence="3"/>
<feature type="domain" description="Histidine kinase" evidence="11">
    <location>
        <begin position="215"/>
        <end position="418"/>
    </location>
</feature>
<dbReference type="PANTHER" id="PTHR45436:SF16">
    <property type="entry name" value="HISTIDINE KINASE"/>
    <property type="match status" value="1"/>
</dbReference>
<accession>A0ABS1QT55</accession>
<comment type="catalytic activity">
    <reaction evidence="1">
        <text>ATP + protein L-histidine = ADP + protein N-phospho-L-histidine.</text>
        <dbReference type="EC" id="2.7.13.3"/>
    </reaction>
</comment>